<proteinExistence type="predicted"/>
<comment type="caution">
    <text evidence="2">The sequence shown here is derived from an EMBL/GenBank/DDBJ whole genome shotgun (WGS) entry which is preliminary data.</text>
</comment>
<keyword evidence="1" id="KW-0812">Transmembrane</keyword>
<keyword evidence="3" id="KW-1185">Reference proteome</keyword>
<reference evidence="2 3" key="1">
    <citation type="submission" date="2024-06" db="EMBL/GenBank/DDBJ databases">
        <title>Chitinophaga defluvii sp. nov., isolated from municipal sewage.</title>
        <authorList>
            <person name="Zhang L."/>
        </authorList>
    </citation>
    <scope>NUCLEOTIDE SEQUENCE [LARGE SCALE GENOMIC DNA]</scope>
    <source>
        <strain evidence="2 3">H8</strain>
    </source>
</reference>
<evidence type="ECO:0000256" key="1">
    <source>
        <dbReference type="SAM" id="Phobius"/>
    </source>
</evidence>
<dbReference type="Proteomes" id="UP001549749">
    <property type="component" value="Unassembled WGS sequence"/>
</dbReference>
<name>A0ABV2T871_9BACT</name>
<sequence length="417" mass="45748">MSDAFENRIREKLNEADIPFDQDAWNKMDQQLDVSLRQPRRKGGGWWWPLLLLLLGGGAVWYWNQYIPSRANTTSGITETDTLKLNQAINTPAISNTVADSPVTTAAKKSTAPVDNVTVPAIQIVKNNDNNNKRNNSIKPAAATGKKEYIPVSPVSAHKTDNYTENSGYPVSSQEGIAAINTNKAQDPQITTALTATPEIPLLATAEVVSPTTPQQAAHRGISFGLTLGPDFNVAPSLKYGRIGFNAGALVHYQANRHWSFTTGAVYSKKIYGATPNDYAVLKKLPPPSNPGYTVTKIDAVCSVLDVPVNVNYTFLRKQQNTLSATLGASNYFMLKENYDYYYANNYPGKEMEFNNQNQHYIAILNVALTWQHPVGKHISLGVQPYAKIPFKGVGYGEVKLYSAGVALQVNFSGVKF</sequence>
<dbReference type="EMBL" id="JBEXAC010000002">
    <property type="protein sequence ID" value="MET6999201.1"/>
    <property type="molecule type" value="Genomic_DNA"/>
</dbReference>
<feature type="transmembrane region" description="Helical" evidence="1">
    <location>
        <begin position="45"/>
        <end position="63"/>
    </location>
</feature>
<organism evidence="2 3">
    <name type="scientific">Chitinophaga defluvii</name>
    <dbReference type="NCBI Taxonomy" id="3163343"/>
    <lineage>
        <taxon>Bacteria</taxon>
        <taxon>Pseudomonadati</taxon>
        <taxon>Bacteroidota</taxon>
        <taxon>Chitinophagia</taxon>
        <taxon>Chitinophagales</taxon>
        <taxon>Chitinophagaceae</taxon>
        <taxon>Chitinophaga</taxon>
    </lineage>
</organism>
<accession>A0ABV2T871</accession>
<keyword evidence="1" id="KW-1133">Transmembrane helix</keyword>
<protein>
    <recommendedName>
        <fullName evidence="4">Outer membrane protein with beta-barrel domain</fullName>
    </recommendedName>
</protein>
<dbReference type="RefSeq" id="WP_354661769.1">
    <property type="nucleotide sequence ID" value="NZ_JBEXAC010000002.1"/>
</dbReference>
<evidence type="ECO:0000313" key="3">
    <source>
        <dbReference type="Proteomes" id="UP001549749"/>
    </source>
</evidence>
<evidence type="ECO:0008006" key="4">
    <source>
        <dbReference type="Google" id="ProtNLM"/>
    </source>
</evidence>
<evidence type="ECO:0000313" key="2">
    <source>
        <dbReference type="EMBL" id="MET6999201.1"/>
    </source>
</evidence>
<gene>
    <name evidence="2" type="ORF">ABR189_17570</name>
</gene>
<keyword evidence="1" id="KW-0472">Membrane</keyword>